<organism evidence="3 4">
    <name type="scientific">Cytobacillus purgationiresistens</name>
    <dbReference type="NCBI Taxonomy" id="863449"/>
    <lineage>
        <taxon>Bacteria</taxon>
        <taxon>Bacillati</taxon>
        <taxon>Bacillota</taxon>
        <taxon>Bacilli</taxon>
        <taxon>Bacillales</taxon>
        <taxon>Bacillaceae</taxon>
        <taxon>Cytobacillus</taxon>
    </lineage>
</organism>
<dbReference type="CDD" id="cd07067">
    <property type="entry name" value="HP_PGM_like"/>
    <property type="match status" value="1"/>
</dbReference>
<keyword evidence="1" id="KW-0324">Glycolysis</keyword>
<dbReference type="InterPro" id="IPR050275">
    <property type="entry name" value="PGM_Phosphatase"/>
</dbReference>
<dbReference type="PROSITE" id="PS00175">
    <property type="entry name" value="PG_MUTASE"/>
    <property type="match status" value="1"/>
</dbReference>
<comment type="caution">
    <text evidence="3">The sequence shown here is derived from an EMBL/GenBank/DDBJ whole genome shotgun (WGS) entry which is preliminary data.</text>
</comment>
<dbReference type="SUPFAM" id="SSF53254">
    <property type="entry name" value="Phosphoglycerate mutase-like"/>
    <property type="match status" value="1"/>
</dbReference>
<dbReference type="Gene3D" id="3.40.50.1240">
    <property type="entry name" value="Phosphoglycerate mutase-like"/>
    <property type="match status" value="1"/>
</dbReference>
<keyword evidence="4" id="KW-1185">Reference proteome</keyword>
<proteinExistence type="predicted"/>
<dbReference type="PIRSF" id="PIRSF000709">
    <property type="entry name" value="6PFK_2-Ptase"/>
    <property type="match status" value="1"/>
</dbReference>
<dbReference type="PANTHER" id="PTHR48100">
    <property type="entry name" value="BROAD-SPECIFICITY PHOSPHATASE YOR283W-RELATED"/>
    <property type="match status" value="1"/>
</dbReference>
<evidence type="ECO:0000313" key="4">
    <source>
        <dbReference type="Proteomes" id="UP001238088"/>
    </source>
</evidence>
<dbReference type="PANTHER" id="PTHR48100:SF1">
    <property type="entry name" value="HISTIDINE PHOSPHATASE FAMILY PROTEIN-RELATED"/>
    <property type="match status" value="1"/>
</dbReference>
<dbReference type="SMART" id="SM00855">
    <property type="entry name" value="PGAM"/>
    <property type="match status" value="1"/>
</dbReference>
<protein>
    <submittedName>
        <fullName evidence="3">Phosphoglycerate mutase</fullName>
        <ecNumber evidence="3">5.4.2.12</ecNumber>
    </submittedName>
</protein>
<dbReference type="EMBL" id="JAUSUB010000035">
    <property type="protein sequence ID" value="MDQ0273230.1"/>
    <property type="molecule type" value="Genomic_DNA"/>
</dbReference>
<evidence type="ECO:0000313" key="3">
    <source>
        <dbReference type="EMBL" id="MDQ0273230.1"/>
    </source>
</evidence>
<dbReference type="RefSeq" id="WP_307479071.1">
    <property type="nucleotide sequence ID" value="NZ_JAUSUB010000035.1"/>
</dbReference>
<dbReference type="InterPro" id="IPR001345">
    <property type="entry name" value="PG/BPGM_mutase_AS"/>
</dbReference>
<dbReference type="EC" id="5.4.2.12" evidence="3"/>
<dbReference type="InterPro" id="IPR029033">
    <property type="entry name" value="His_PPase_superfam"/>
</dbReference>
<dbReference type="GO" id="GO:0004619">
    <property type="term" value="F:phosphoglycerate mutase activity"/>
    <property type="evidence" value="ECO:0007669"/>
    <property type="project" value="UniProtKB-EC"/>
</dbReference>
<accession>A0ABU0AT63</accession>
<keyword evidence="2 3" id="KW-0413">Isomerase</keyword>
<evidence type="ECO:0000256" key="1">
    <source>
        <dbReference type="ARBA" id="ARBA00023152"/>
    </source>
</evidence>
<dbReference type="InterPro" id="IPR013078">
    <property type="entry name" value="His_Pase_superF_clade-1"/>
</dbReference>
<reference evidence="3 4" key="1">
    <citation type="submission" date="2023-07" db="EMBL/GenBank/DDBJ databases">
        <title>Genomic Encyclopedia of Type Strains, Phase IV (KMG-IV): sequencing the most valuable type-strain genomes for metagenomic binning, comparative biology and taxonomic classification.</title>
        <authorList>
            <person name="Goeker M."/>
        </authorList>
    </citation>
    <scope>NUCLEOTIDE SEQUENCE [LARGE SCALE GENOMIC DNA]</scope>
    <source>
        <strain evidence="3 4">DSM 23494</strain>
    </source>
</reference>
<sequence length="202" mass="23032">MLTLYITRHGETEWNKEKRMQGRLDSGLTEKGKERALLLGKRLKDIHFSRVISSPSKRTMDTTKLIMGDADNKVETDERLLEIALGEWQGKTADEIKALYPAQHDAYWNQPNTYENHAGERFQDVVDRIGQFLHDIEKSQPNGHVLVVTHGVVIKALYLLCRQKTIDHIWAPPFVEGTSLTIVQIENGKTDLVVEACLEHCS</sequence>
<dbReference type="Proteomes" id="UP001238088">
    <property type="component" value="Unassembled WGS sequence"/>
</dbReference>
<dbReference type="Pfam" id="PF00300">
    <property type="entry name" value="His_Phos_1"/>
    <property type="match status" value="1"/>
</dbReference>
<gene>
    <name evidence="3" type="ORF">J2S17_005151</name>
</gene>
<name>A0ABU0AT63_9BACI</name>
<evidence type="ECO:0000256" key="2">
    <source>
        <dbReference type="ARBA" id="ARBA00023235"/>
    </source>
</evidence>